<evidence type="ECO:0000259" key="8">
    <source>
        <dbReference type="Pfam" id="PF04613"/>
    </source>
</evidence>
<feature type="domain" description="UDP-3-O-[3-hydroxymyristoyl] glucosamine N-acyltransferase non-repeat region" evidence="8">
    <location>
        <begin position="24"/>
        <end position="92"/>
    </location>
</feature>
<evidence type="ECO:0000256" key="7">
    <source>
        <dbReference type="HAMAP-Rule" id="MF_00523"/>
    </source>
</evidence>
<sequence>MTRLVQLAEVLKTELRFAEGREELHISGVAGAKRAGASDLVFAEDAEALEAALASAALAVIVARKIAPEENPGKTLLVTPQPKLAFAQAARLLRVQDEAAGIHPTAVIAPDVVLGRRVSIGAYAVLEAGVKVGDDSRVDAGAVLGAGVKVGQGCRIYPRVVVYPGVEMGDRVVIHAGAVLGGDGFGYVRDRETGAYTQFPQQGRLVIEDDVEIGANTTVDRGALEETRLEKGVKIDNLVHIGHNVRVGKHVVIAAQTGISGSSEIGNHAIVGGQVGIGDHATVGEQVILGSGSGVLTHKKVKGAGVVFWGRPARPLKQYLKELATLAKLSRG</sequence>
<dbReference type="Proteomes" id="UP000290253">
    <property type="component" value="Unassembled WGS sequence"/>
</dbReference>
<keyword evidence="4 7" id="KW-0677">Repeat</keyword>
<comment type="subunit">
    <text evidence="7">Homotrimer.</text>
</comment>
<dbReference type="NCBIfam" id="TIGR01853">
    <property type="entry name" value="lipid_A_lpxD"/>
    <property type="match status" value="1"/>
</dbReference>
<dbReference type="CDD" id="cd03352">
    <property type="entry name" value="LbH_LpxD"/>
    <property type="match status" value="1"/>
</dbReference>
<name>A0A4Q1SD01_9BACT</name>
<comment type="function">
    <text evidence="7">Catalyzes the N-acylation of UDP-3-O-acylglucosamine using 3-hydroxyacyl-ACP as the acyl donor. Is involved in the biosynthesis of lipid A, a phosphorylated glycolipid that anchors the lipopolysaccharide to the outer membrane of the cell.</text>
</comment>
<dbReference type="EC" id="2.3.1.191" evidence="7"/>
<dbReference type="GO" id="GO:0103118">
    <property type="term" value="F:UDP-3-O-[(3R)-3-hydroxyacyl]-glucosamine N-acyltransferase activity"/>
    <property type="evidence" value="ECO:0007669"/>
    <property type="project" value="UniProtKB-EC"/>
</dbReference>
<dbReference type="PROSITE" id="PS00101">
    <property type="entry name" value="HEXAPEP_TRANSFERASES"/>
    <property type="match status" value="1"/>
</dbReference>
<evidence type="ECO:0000256" key="3">
    <source>
        <dbReference type="ARBA" id="ARBA00022679"/>
    </source>
</evidence>
<dbReference type="RefSeq" id="WP_129208142.1">
    <property type="nucleotide sequence ID" value="NZ_BMGU01000003.1"/>
</dbReference>
<gene>
    <name evidence="7 9" type="primary">lpxD</name>
    <name evidence="9" type="ORF">ESZ00_10085</name>
</gene>
<accession>A0A4Q1SD01</accession>
<dbReference type="InterPro" id="IPR011004">
    <property type="entry name" value="Trimer_LpxA-like_sf"/>
</dbReference>
<dbReference type="SUPFAM" id="SSF51161">
    <property type="entry name" value="Trimeric LpxA-like enzymes"/>
    <property type="match status" value="1"/>
</dbReference>
<organism evidence="9 10">
    <name type="scientific">Silvibacterium dinghuense</name>
    <dbReference type="NCBI Taxonomy" id="1560006"/>
    <lineage>
        <taxon>Bacteria</taxon>
        <taxon>Pseudomonadati</taxon>
        <taxon>Acidobacteriota</taxon>
        <taxon>Terriglobia</taxon>
        <taxon>Terriglobales</taxon>
        <taxon>Acidobacteriaceae</taxon>
        <taxon>Silvibacterium</taxon>
    </lineage>
</organism>
<proteinExistence type="inferred from homology"/>
<dbReference type="InterPro" id="IPR018357">
    <property type="entry name" value="Hexapep_transf_CS"/>
</dbReference>
<dbReference type="InterPro" id="IPR001451">
    <property type="entry name" value="Hexapep"/>
</dbReference>
<evidence type="ECO:0000313" key="9">
    <source>
        <dbReference type="EMBL" id="RXS94973.1"/>
    </source>
</evidence>
<evidence type="ECO:0000256" key="4">
    <source>
        <dbReference type="ARBA" id="ARBA00022737"/>
    </source>
</evidence>
<dbReference type="GO" id="GO:0016020">
    <property type="term" value="C:membrane"/>
    <property type="evidence" value="ECO:0007669"/>
    <property type="project" value="GOC"/>
</dbReference>
<dbReference type="NCBIfam" id="NF002060">
    <property type="entry name" value="PRK00892.1"/>
    <property type="match status" value="1"/>
</dbReference>
<dbReference type="InterPro" id="IPR007691">
    <property type="entry name" value="LpxD"/>
</dbReference>
<dbReference type="PANTHER" id="PTHR43378">
    <property type="entry name" value="UDP-3-O-ACYLGLUCOSAMINE N-ACYLTRANSFERASE"/>
    <property type="match status" value="1"/>
</dbReference>
<reference evidence="9 10" key="1">
    <citation type="journal article" date="2016" name="Int. J. Syst. Evol. Microbiol.">
        <title>Acidipila dinghuensis sp. nov., an acidobacterium isolated from forest soil.</title>
        <authorList>
            <person name="Jiang Y.W."/>
            <person name="Wang J."/>
            <person name="Chen M.H."/>
            <person name="Lv Y.Y."/>
            <person name="Qiu L.H."/>
        </authorList>
    </citation>
    <scope>NUCLEOTIDE SEQUENCE [LARGE SCALE GENOMIC DNA]</scope>
    <source>
        <strain evidence="9 10">DHOF10</strain>
    </source>
</reference>
<evidence type="ECO:0000313" key="10">
    <source>
        <dbReference type="Proteomes" id="UP000290253"/>
    </source>
</evidence>
<evidence type="ECO:0000256" key="1">
    <source>
        <dbReference type="ARBA" id="ARBA00022516"/>
    </source>
</evidence>
<dbReference type="OrthoDB" id="9784739at2"/>
<keyword evidence="3 7" id="KW-0808">Transferase</keyword>
<dbReference type="GO" id="GO:0016410">
    <property type="term" value="F:N-acyltransferase activity"/>
    <property type="evidence" value="ECO:0007669"/>
    <property type="project" value="InterPro"/>
</dbReference>
<comment type="catalytic activity">
    <reaction evidence="7">
        <text>a UDP-3-O-[(3R)-3-hydroxyacyl]-alpha-D-glucosamine + a (3R)-hydroxyacyl-[ACP] = a UDP-2-N,3-O-bis[(3R)-3-hydroxyacyl]-alpha-D-glucosamine + holo-[ACP] + H(+)</text>
        <dbReference type="Rhea" id="RHEA:53836"/>
        <dbReference type="Rhea" id="RHEA-COMP:9685"/>
        <dbReference type="Rhea" id="RHEA-COMP:9945"/>
        <dbReference type="ChEBI" id="CHEBI:15378"/>
        <dbReference type="ChEBI" id="CHEBI:64479"/>
        <dbReference type="ChEBI" id="CHEBI:78827"/>
        <dbReference type="ChEBI" id="CHEBI:137740"/>
        <dbReference type="ChEBI" id="CHEBI:137748"/>
        <dbReference type="EC" id="2.3.1.191"/>
    </reaction>
</comment>
<comment type="pathway">
    <text evidence="7">Bacterial outer membrane biogenesis; LPS lipid A biosynthesis.</text>
</comment>
<keyword evidence="6 7" id="KW-0012">Acyltransferase</keyword>
<dbReference type="PANTHER" id="PTHR43378:SF2">
    <property type="entry name" value="UDP-3-O-ACYLGLUCOSAMINE N-ACYLTRANSFERASE 1, MITOCHONDRIAL-RELATED"/>
    <property type="match status" value="1"/>
</dbReference>
<keyword evidence="2 7" id="KW-0441">Lipid A biosynthesis</keyword>
<dbReference type="AlphaFoldDB" id="A0A4Q1SD01"/>
<dbReference type="UniPathway" id="UPA00973"/>
<dbReference type="EMBL" id="SDMK01000002">
    <property type="protein sequence ID" value="RXS94973.1"/>
    <property type="molecule type" value="Genomic_DNA"/>
</dbReference>
<comment type="caution">
    <text evidence="9">The sequence shown here is derived from an EMBL/GenBank/DDBJ whole genome shotgun (WGS) entry which is preliminary data.</text>
</comment>
<keyword evidence="10" id="KW-1185">Reference proteome</keyword>
<dbReference type="Gene3D" id="2.160.10.10">
    <property type="entry name" value="Hexapeptide repeat proteins"/>
    <property type="match status" value="1"/>
</dbReference>
<evidence type="ECO:0000256" key="6">
    <source>
        <dbReference type="ARBA" id="ARBA00023315"/>
    </source>
</evidence>
<evidence type="ECO:0000256" key="2">
    <source>
        <dbReference type="ARBA" id="ARBA00022556"/>
    </source>
</evidence>
<comment type="similarity">
    <text evidence="7">Belongs to the transferase hexapeptide repeat family. LpxD subfamily.</text>
</comment>
<dbReference type="HAMAP" id="MF_00523">
    <property type="entry name" value="LpxD"/>
    <property type="match status" value="1"/>
</dbReference>
<feature type="active site" description="Proton acceptor" evidence="7">
    <location>
        <position position="243"/>
    </location>
</feature>
<dbReference type="GO" id="GO:0009245">
    <property type="term" value="P:lipid A biosynthetic process"/>
    <property type="evidence" value="ECO:0007669"/>
    <property type="project" value="UniProtKB-UniRule"/>
</dbReference>
<dbReference type="Pfam" id="PF04613">
    <property type="entry name" value="LpxD"/>
    <property type="match status" value="1"/>
</dbReference>
<keyword evidence="5 7" id="KW-0443">Lipid metabolism</keyword>
<dbReference type="InterPro" id="IPR020573">
    <property type="entry name" value="UDP_GlcNAc_AcTrfase_non-rep"/>
</dbReference>
<dbReference type="Gene3D" id="3.40.1390.10">
    <property type="entry name" value="MurE/MurF, N-terminal domain"/>
    <property type="match status" value="1"/>
</dbReference>
<protein>
    <recommendedName>
        <fullName evidence="7">UDP-3-O-acylglucosamine N-acyltransferase</fullName>
        <ecNumber evidence="7">2.3.1.191</ecNumber>
    </recommendedName>
</protein>
<dbReference type="Pfam" id="PF00132">
    <property type="entry name" value="Hexapep"/>
    <property type="match status" value="3"/>
</dbReference>
<keyword evidence="1 7" id="KW-0444">Lipid biosynthesis</keyword>
<evidence type="ECO:0000256" key="5">
    <source>
        <dbReference type="ARBA" id="ARBA00023098"/>
    </source>
</evidence>